<dbReference type="RefSeq" id="WP_346824458.1">
    <property type="nucleotide sequence ID" value="NZ_JBDKWZ010000025.1"/>
</dbReference>
<keyword evidence="2" id="KW-1185">Reference proteome</keyword>
<name>A0AAW9SFK9_9BACT</name>
<dbReference type="Proteomes" id="UP001403385">
    <property type="component" value="Unassembled WGS sequence"/>
</dbReference>
<accession>A0AAW9SFK9</accession>
<comment type="caution">
    <text evidence="1">The sequence shown here is derived from an EMBL/GenBank/DDBJ whole genome shotgun (WGS) entry which is preliminary data.</text>
</comment>
<organism evidence="1 2">
    <name type="scientific">Rapidithrix thailandica</name>
    <dbReference type="NCBI Taxonomy" id="413964"/>
    <lineage>
        <taxon>Bacteria</taxon>
        <taxon>Pseudomonadati</taxon>
        <taxon>Bacteroidota</taxon>
        <taxon>Cytophagia</taxon>
        <taxon>Cytophagales</taxon>
        <taxon>Flammeovirgaceae</taxon>
        <taxon>Rapidithrix</taxon>
    </lineage>
</organism>
<sequence length="192" mass="22352">MVDNIEKIKALLSFESEDDFYFLQVLQRKKENESTANRVIKSYFIKSMEHLDQVYDEVKQLCELFHARAMIRLNKRSFYKTSFKALVNISNALSNNDFKNVSKQYEKACGQYHNDSDKTWIVDIDGPVEEGFIKKIGEVINTCAPEGEKVVTCLPSNSGWHLITKPFNLHRFKEFGYTLDIHKDNPTNLYIP</sequence>
<reference evidence="1 2" key="1">
    <citation type="submission" date="2024-04" db="EMBL/GenBank/DDBJ databases">
        <title>Novel genus in family Flammeovirgaceae.</title>
        <authorList>
            <person name="Nguyen T.H."/>
            <person name="Vuong T.Q."/>
            <person name="Le H."/>
            <person name="Kim S.-G."/>
        </authorList>
    </citation>
    <scope>NUCLEOTIDE SEQUENCE [LARGE SCALE GENOMIC DNA]</scope>
    <source>
        <strain evidence="1 2">JCM 23209</strain>
    </source>
</reference>
<dbReference type="AlphaFoldDB" id="A0AAW9SFK9"/>
<proteinExistence type="predicted"/>
<dbReference type="EMBL" id="JBDKWZ010000025">
    <property type="protein sequence ID" value="MEN7551679.1"/>
    <property type="molecule type" value="Genomic_DNA"/>
</dbReference>
<evidence type="ECO:0000313" key="1">
    <source>
        <dbReference type="EMBL" id="MEN7551679.1"/>
    </source>
</evidence>
<gene>
    <name evidence="1" type="ORF">AAG747_27435</name>
</gene>
<evidence type="ECO:0000313" key="2">
    <source>
        <dbReference type="Proteomes" id="UP001403385"/>
    </source>
</evidence>
<protein>
    <submittedName>
        <fullName evidence="1">Uncharacterized protein</fullName>
    </submittedName>
</protein>